<feature type="binding site" description="axial binding residue" evidence="16">
    <location>
        <position position="457"/>
    </location>
    <ligand>
        <name>heme</name>
        <dbReference type="ChEBI" id="CHEBI:30413"/>
    </ligand>
    <ligandPart>
        <name>Fe</name>
        <dbReference type="ChEBI" id="CHEBI:18248"/>
    </ligandPart>
</feature>
<dbReference type="PANTHER" id="PTHR24305:SF77">
    <property type="entry name" value="CYTOCHROME P450 MONOOXYGENASE"/>
    <property type="match status" value="1"/>
</dbReference>
<dbReference type="GO" id="GO:0020037">
    <property type="term" value="F:heme binding"/>
    <property type="evidence" value="ECO:0007669"/>
    <property type="project" value="InterPro"/>
</dbReference>
<keyword evidence="17" id="KW-0472">Membrane</keyword>
<feature type="transmembrane region" description="Helical" evidence="17">
    <location>
        <begin position="6"/>
        <end position="26"/>
    </location>
</feature>
<proteinExistence type="inferred from homology"/>
<dbReference type="Gene3D" id="1.10.630.10">
    <property type="entry name" value="Cytochrome P450"/>
    <property type="match status" value="1"/>
</dbReference>
<dbReference type="InterPro" id="IPR001128">
    <property type="entry name" value="Cyt_P450"/>
</dbReference>
<evidence type="ECO:0000256" key="6">
    <source>
        <dbReference type="ARBA" id="ARBA00022692"/>
    </source>
</evidence>
<evidence type="ECO:0000256" key="14">
    <source>
        <dbReference type="ARBA" id="ARBA00068222"/>
    </source>
</evidence>
<evidence type="ECO:0000256" key="10">
    <source>
        <dbReference type="ARBA" id="ARBA00023004"/>
    </source>
</evidence>
<evidence type="ECO:0000256" key="5">
    <source>
        <dbReference type="ARBA" id="ARBA00022617"/>
    </source>
</evidence>
<keyword evidence="7 16" id="KW-0479">Metal-binding</keyword>
<dbReference type="GO" id="GO:0005506">
    <property type="term" value="F:iron ion binding"/>
    <property type="evidence" value="ECO:0007669"/>
    <property type="project" value="InterPro"/>
</dbReference>
<keyword evidence="5 16" id="KW-0349">Heme</keyword>
<gene>
    <name evidence="18" type="ORF">B0T19DRAFT_413490</name>
</gene>
<dbReference type="CDD" id="cd11060">
    <property type="entry name" value="CYP57A1-like"/>
    <property type="match status" value="1"/>
</dbReference>
<dbReference type="GO" id="GO:0016705">
    <property type="term" value="F:oxidoreductase activity, acting on paired donors, with incorporation or reduction of molecular oxygen"/>
    <property type="evidence" value="ECO:0007669"/>
    <property type="project" value="InterPro"/>
</dbReference>
<evidence type="ECO:0000256" key="4">
    <source>
        <dbReference type="ARBA" id="ARBA00010617"/>
    </source>
</evidence>
<evidence type="ECO:0000256" key="15">
    <source>
        <dbReference type="ARBA" id="ARBA00079990"/>
    </source>
</evidence>
<comment type="pathway">
    <text evidence="3">Hormone biosynthesis.</text>
</comment>
<dbReference type="PRINTS" id="PR00385">
    <property type="entry name" value="P450"/>
</dbReference>
<dbReference type="EMBL" id="JAUEPO010000001">
    <property type="protein sequence ID" value="KAK3337772.1"/>
    <property type="molecule type" value="Genomic_DNA"/>
</dbReference>
<dbReference type="AlphaFoldDB" id="A0AAE0MMB7"/>
<evidence type="ECO:0000256" key="3">
    <source>
        <dbReference type="ARBA" id="ARBA00004972"/>
    </source>
</evidence>
<dbReference type="InterPro" id="IPR002401">
    <property type="entry name" value="Cyt_P450_E_grp-I"/>
</dbReference>
<keyword evidence="12 18" id="KW-0503">Monooxygenase</keyword>
<keyword evidence="19" id="KW-1185">Reference proteome</keyword>
<comment type="similarity">
    <text evidence="4">Belongs to the cytochrome P450 family.</text>
</comment>
<dbReference type="Pfam" id="PF00067">
    <property type="entry name" value="p450"/>
    <property type="match status" value="1"/>
</dbReference>
<sequence length="510" mass="57330">MSPPFQLFSLTSLFILFTLSLTYYILTSLQSWWRLRAFKGPFTASFSYLWIILACQSGNMGGWFKWATAKYSTGTSSTVRIGPNDLLTADPEVIRRMATARSRYTRSNWYAMQRLDPDDNNMLSHLDTAAHDKVKAKAAAGYSGKEVPGLEGRVDDTIAQLVNKIKTKYAMQSSSAAAAKKPFLDLAMTIQYFTLDSITKIGFGEEFGYLRTEGDVFGYIAMVTRLASIITLGAHVPYLADIMSSRLVFTLLSPKVTDKEGVGRVFYATKEMVQERWAAEDKTRNDILGSWMRHGLSQRECETEVLFQLVAGSDTTATALRTTLLYIMTSPRVCNTLQAEIDRGILEGRISSPITNAESLRLPYLQAVIYEGLRMCPPFNGLLLKVVPPEGDSIDGVFVPGGTRIGHSVDALLRDTAVFGEDAELFRPERWVEADVVARAEMRRVTELVFGYGRWACAGKSIAFLEMDKVYVELLRAFDFQIVYPARPWTSVNKSLWIQQDMWVRVTERH</sequence>
<name>A0AAE0MMB7_9PEZI</name>
<dbReference type="InterPro" id="IPR036396">
    <property type="entry name" value="Cyt_P450_sf"/>
</dbReference>
<dbReference type="PANTHER" id="PTHR24305">
    <property type="entry name" value="CYTOCHROME P450"/>
    <property type="match status" value="1"/>
</dbReference>
<evidence type="ECO:0000256" key="17">
    <source>
        <dbReference type="SAM" id="Phobius"/>
    </source>
</evidence>
<evidence type="ECO:0000256" key="1">
    <source>
        <dbReference type="ARBA" id="ARBA00001971"/>
    </source>
</evidence>
<evidence type="ECO:0000256" key="16">
    <source>
        <dbReference type="PIRSR" id="PIRSR602401-1"/>
    </source>
</evidence>
<keyword evidence="9" id="KW-0560">Oxidoreductase</keyword>
<evidence type="ECO:0000256" key="7">
    <source>
        <dbReference type="ARBA" id="ARBA00022723"/>
    </source>
</evidence>
<evidence type="ECO:0000313" key="18">
    <source>
        <dbReference type="EMBL" id="KAK3337772.1"/>
    </source>
</evidence>
<accession>A0AAE0MMB7</accession>
<feature type="transmembrane region" description="Helical" evidence="17">
    <location>
        <begin position="47"/>
        <end position="66"/>
    </location>
</feature>
<dbReference type="SUPFAM" id="SSF48264">
    <property type="entry name" value="Cytochrome P450"/>
    <property type="match status" value="1"/>
</dbReference>
<keyword evidence="11" id="KW-0843">Virulence</keyword>
<evidence type="ECO:0000256" key="11">
    <source>
        <dbReference type="ARBA" id="ARBA00023026"/>
    </source>
</evidence>
<dbReference type="PRINTS" id="PR00463">
    <property type="entry name" value="EP450I"/>
</dbReference>
<dbReference type="FunFam" id="1.10.630.10:FF:000076">
    <property type="entry name" value="Cytochrome P450 monooxygenase"/>
    <property type="match status" value="1"/>
</dbReference>
<evidence type="ECO:0000256" key="8">
    <source>
        <dbReference type="ARBA" id="ARBA00022989"/>
    </source>
</evidence>
<keyword evidence="6 17" id="KW-0812">Transmembrane</keyword>
<evidence type="ECO:0000256" key="9">
    <source>
        <dbReference type="ARBA" id="ARBA00023002"/>
    </source>
</evidence>
<dbReference type="GO" id="GO:0016020">
    <property type="term" value="C:membrane"/>
    <property type="evidence" value="ECO:0007669"/>
    <property type="project" value="UniProtKB-SubCell"/>
</dbReference>
<organism evidence="18 19">
    <name type="scientific">Cercophora scortea</name>
    <dbReference type="NCBI Taxonomy" id="314031"/>
    <lineage>
        <taxon>Eukaryota</taxon>
        <taxon>Fungi</taxon>
        <taxon>Dikarya</taxon>
        <taxon>Ascomycota</taxon>
        <taxon>Pezizomycotina</taxon>
        <taxon>Sordariomycetes</taxon>
        <taxon>Sordariomycetidae</taxon>
        <taxon>Sordariales</taxon>
        <taxon>Lasiosphaeriaceae</taxon>
        <taxon>Cercophora</taxon>
    </lineage>
</organism>
<protein>
    <recommendedName>
        <fullName evidence="14">Cytochrome P450 monooxygenase ABA1</fullName>
    </recommendedName>
    <alternativeName>
        <fullName evidence="15">Abscisic acid biosynthesis protein 1</fullName>
    </alternativeName>
    <alternativeName>
        <fullName evidence="13">Cytochrome P450 monooxygenase aba1</fullName>
    </alternativeName>
</protein>
<reference evidence="18" key="2">
    <citation type="submission" date="2023-06" db="EMBL/GenBank/DDBJ databases">
        <authorList>
            <consortium name="Lawrence Berkeley National Laboratory"/>
            <person name="Haridas S."/>
            <person name="Hensen N."/>
            <person name="Bonometti L."/>
            <person name="Westerberg I."/>
            <person name="Brannstrom I.O."/>
            <person name="Guillou S."/>
            <person name="Cros-Aarteil S."/>
            <person name="Calhoun S."/>
            <person name="Kuo A."/>
            <person name="Mondo S."/>
            <person name="Pangilinan J."/>
            <person name="Riley R."/>
            <person name="Labutti K."/>
            <person name="Andreopoulos B."/>
            <person name="Lipzen A."/>
            <person name="Chen C."/>
            <person name="Yanf M."/>
            <person name="Daum C."/>
            <person name="Ng V."/>
            <person name="Clum A."/>
            <person name="Steindorff A."/>
            <person name="Ohm R."/>
            <person name="Martin F."/>
            <person name="Silar P."/>
            <person name="Natvig D."/>
            <person name="Lalanne C."/>
            <person name="Gautier V."/>
            <person name="Ament-Velasquez S.L."/>
            <person name="Kruys A."/>
            <person name="Hutchinson M.I."/>
            <person name="Powell A.J."/>
            <person name="Barry K."/>
            <person name="Miller A.N."/>
            <person name="Grigoriev I.V."/>
            <person name="Debuchy R."/>
            <person name="Gladieux P."/>
            <person name="Thoren M.H."/>
            <person name="Johannesson H."/>
        </authorList>
    </citation>
    <scope>NUCLEOTIDE SEQUENCE</scope>
    <source>
        <strain evidence="18">SMH4131-1</strain>
    </source>
</reference>
<evidence type="ECO:0000313" key="19">
    <source>
        <dbReference type="Proteomes" id="UP001286456"/>
    </source>
</evidence>
<evidence type="ECO:0000256" key="13">
    <source>
        <dbReference type="ARBA" id="ARBA00067672"/>
    </source>
</evidence>
<comment type="caution">
    <text evidence="18">The sequence shown here is derived from an EMBL/GenBank/DDBJ whole genome shotgun (WGS) entry which is preliminary data.</text>
</comment>
<comment type="cofactor">
    <cofactor evidence="1 16">
        <name>heme</name>
        <dbReference type="ChEBI" id="CHEBI:30413"/>
    </cofactor>
</comment>
<dbReference type="GO" id="GO:0004497">
    <property type="term" value="F:monooxygenase activity"/>
    <property type="evidence" value="ECO:0007669"/>
    <property type="project" value="UniProtKB-KW"/>
</dbReference>
<reference evidence="18" key="1">
    <citation type="journal article" date="2023" name="Mol. Phylogenet. Evol.">
        <title>Genome-scale phylogeny and comparative genomics of the fungal order Sordariales.</title>
        <authorList>
            <person name="Hensen N."/>
            <person name="Bonometti L."/>
            <person name="Westerberg I."/>
            <person name="Brannstrom I.O."/>
            <person name="Guillou S."/>
            <person name="Cros-Aarteil S."/>
            <person name="Calhoun S."/>
            <person name="Haridas S."/>
            <person name="Kuo A."/>
            <person name="Mondo S."/>
            <person name="Pangilinan J."/>
            <person name="Riley R."/>
            <person name="LaButti K."/>
            <person name="Andreopoulos B."/>
            <person name="Lipzen A."/>
            <person name="Chen C."/>
            <person name="Yan M."/>
            <person name="Daum C."/>
            <person name="Ng V."/>
            <person name="Clum A."/>
            <person name="Steindorff A."/>
            <person name="Ohm R.A."/>
            <person name="Martin F."/>
            <person name="Silar P."/>
            <person name="Natvig D.O."/>
            <person name="Lalanne C."/>
            <person name="Gautier V."/>
            <person name="Ament-Velasquez S.L."/>
            <person name="Kruys A."/>
            <person name="Hutchinson M.I."/>
            <person name="Powell A.J."/>
            <person name="Barry K."/>
            <person name="Miller A.N."/>
            <person name="Grigoriev I.V."/>
            <person name="Debuchy R."/>
            <person name="Gladieux P."/>
            <person name="Hiltunen Thoren M."/>
            <person name="Johannesson H."/>
        </authorList>
    </citation>
    <scope>NUCLEOTIDE SEQUENCE</scope>
    <source>
        <strain evidence="18">SMH4131-1</strain>
    </source>
</reference>
<keyword evidence="10 16" id="KW-0408">Iron</keyword>
<keyword evidence="8 17" id="KW-1133">Transmembrane helix</keyword>
<evidence type="ECO:0000256" key="12">
    <source>
        <dbReference type="ARBA" id="ARBA00023033"/>
    </source>
</evidence>
<evidence type="ECO:0000256" key="2">
    <source>
        <dbReference type="ARBA" id="ARBA00004167"/>
    </source>
</evidence>
<dbReference type="InterPro" id="IPR050121">
    <property type="entry name" value="Cytochrome_P450_monoxygenase"/>
</dbReference>
<comment type="subcellular location">
    <subcellularLocation>
        <location evidence="2">Membrane</location>
        <topology evidence="2">Single-pass membrane protein</topology>
    </subcellularLocation>
</comment>
<dbReference type="Proteomes" id="UP001286456">
    <property type="component" value="Unassembled WGS sequence"/>
</dbReference>